<dbReference type="Proteomes" id="UP001165275">
    <property type="component" value="Unassembled WGS sequence"/>
</dbReference>
<dbReference type="Pfam" id="PF01041">
    <property type="entry name" value="DegT_DnrJ_EryC1"/>
    <property type="match status" value="1"/>
</dbReference>
<keyword evidence="2" id="KW-0808">Transferase</keyword>
<sequence length="231" mass="25721">MWGYPFNQDQTRNILAEHGIPLIEDCAHAHGTKFGNKFTGTFGEMSCFSTHDRKILATGEGGFVLTDCPETAQNLTMFTRLGNLSGKKSGVNYKLGALQASLGIARLPDIEEQVSIRKANAGAVKSRLKSGQPFDELSFGDGRPNYYNLVFKLNSDVSDPETVLRRVNNAGIVIDQVKYGYNVFYKREVYSHISAHCPNSENMIQRLIQIPVHPGIKEQDIEQITNILNEI</sequence>
<keyword evidence="3" id="KW-1185">Reference proteome</keyword>
<evidence type="ECO:0000313" key="2">
    <source>
        <dbReference type="EMBL" id="MCL1029774.1"/>
    </source>
</evidence>
<dbReference type="EMBL" id="JAGQDC010000008">
    <property type="protein sequence ID" value="MCL1029774.1"/>
    <property type="molecule type" value="Genomic_DNA"/>
</dbReference>
<dbReference type="InterPro" id="IPR000653">
    <property type="entry name" value="DegT/StrS_aminotransferase"/>
</dbReference>
<dbReference type="InterPro" id="IPR015424">
    <property type="entry name" value="PyrdxlP-dep_Trfase"/>
</dbReference>
<evidence type="ECO:0000256" key="1">
    <source>
        <dbReference type="ARBA" id="ARBA00022898"/>
    </source>
</evidence>
<dbReference type="PANTHER" id="PTHR30244">
    <property type="entry name" value="TRANSAMINASE"/>
    <property type="match status" value="1"/>
</dbReference>
<dbReference type="Gene3D" id="3.40.640.10">
    <property type="entry name" value="Type I PLP-dependent aspartate aminotransferase-like (Major domain)"/>
    <property type="match status" value="1"/>
</dbReference>
<proteinExistence type="predicted"/>
<protein>
    <submittedName>
        <fullName evidence="2">DegT/DnrJ/EryC1/StrS family aminotransferase</fullName>
    </submittedName>
</protein>
<gene>
    <name evidence="2" type="ORF">KAJ71_12185</name>
</gene>
<reference evidence="2" key="1">
    <citation type="submission" date="2021-04" db="EMBL/GenBank/DDBJ databases">
        <title>Genome sequence of Serratia sp. arafor3.</title>
        <authorList>
            <person name="Besaury L."/>
        </authorList>
    </citation>
    <scope>NUCLEOTIDE SEQUENCE</scope>
    <source>
        <strain evidence="2">Arafor3</strain>
    </source>
</reference>
<dbReference type="InterPro" id="IPR015421">
    <property type="entry name" value="PyrdxlP-dep_Trfase_major"/>
</dbReference>
<evidence type="ECO:0000313" key="3">
    <source>
        <dbReference type="Proteomes" id="UP001165275"/>
    </source>
</evidence>
<dbReference type="SUPFAM" id="SSF53383">
    <property type="entry name" value="PLP-dependent transferases"/>
    <property type="match status" value="1"/>
</dbReference>
<comment type="caution">
    <text evidence="2">The sequence shown here is derived from an EMBL/GenBank/DDBJ whole genome shotgun (WGS) entry which is preliminary data.</text>
</comment>
<name>A0ABT0KCN0_9GAMM</name>
<accession>A0ABT0KCN0</accession>
<dbReference type="Gene3D" id="3.90.1150.10">
    <property type="entry name" value="Aspartate Aminotransferase, domain 1"/>
    <property type="match status" value="1"/>
</dbReference>
<keyword evidence="1" id="KW-0663">Pyridoxal phosphate</keyword>
<dbReference type="PANTHER" id="PTHR30244:SF30">
    <property type="entry name" value="BLR5990 PROTEIN"/>
    <property type="match status" value="1"/>
</dbReference>
<dbReference type="GO" id="GO:0008483">
    <property type="term" value="F:transaminase activity"/>
    <property type="evidence" value="ECO:0007669"/>
    <property type="project" value="UniProtKB-KW"/>
</dbReference>
<dbReference type="RefSeq" id="WP_311295004.1">
    <property type="nucleotide sequence ID" value="NZ_JAGQDC010000008.1"/>
</dbReference>
<dbReference type="InterPro" id="IPR015422">
    <property type="entry name" value="PyrdxlP-dep_Trfase_small"/>
</dbReference>
<organism evidence="2 3">
    <name type="scientific">Serratia silvae</name>
    <dbReference type="NCBI Taxonomy" id="2824122"/>
    <lineage>
        <taxon>Bacteria</taxon>
        <taxon>Pseudomonadati</taxon>
        <taxon>Pseudomonadota</taxon>
        <taxon>Gammaproteobacteria</taxon>
        <taxon>Enterobacterales</taxon>
        <taxon>Yersiniaceae</taxon>
        <taxon>Serratia</taxon>
    </lineage>
</organism>
<keyword evidence="2" id="KW-0032">Aminotransferase</keyword>